<feature type="region of interest" description="Disordered" evidence="5">
    <location>
        <begin position="109"/>
        <end position="154"/>
    </location>
</feature>
<feature type="compositionally biased region" description="Low complexity" evidence="5">
    <location>
        <begin position="75"/>
        <end position="92"/>
    </location>
</feature>
<feature type="compositionally biased region" description="Low complexity" evidence="5">
    <location>
        <begin position="215"/>
        <end position="224"/>
    </location>
</feature>
<dbReference type="PROSITE" id="PS50089">
    <property type="entry name" value="ZF_RING_2"/>
    <property type="match status" value="1"/>
</dbReference>
<reference evidence="8 9" key="1">
    <citation type="journal article" date="2018" name="Cell">
        <title>The Chara Genome: Secondary Complexity and Implications for Plant Terrestrialization.</title>
        <authorList>
            <person name="Nishiyama T."/>
            <person name="Sakayama H."/>
            <person name="Vries J.D."/>
            <person name="Buschmann H."/>
            <person name="Saint-Marcoux D."/>
            <person name="Ullrich K.K."/>
            <person name="Haas F.B."/>
            <person name="Vanderstraeten L."/>
            <person name="Becker D."/>
            <person name="Lang D."/>
            <person name="Vosolsobe S."/>
            <person name="Rombauts S."/>
            <person name="Wilhelmsson P.K.I."/>
            <person name="Janitza P."/>
            <person name="Kern R."/>
            <person name="Heyl A."/>
            <person name="Rumpler F."/>
            <person name="Villalobos L.I.A.C."/>
            <person name="Clay J.M."/>
            <person name="Skokan R."/>
            <person name="Toyoda A."/>
            <person name="Suzuki Y."/>
            <person name="Kagoshima H."/>
            <person name="Schijlen E."/>
            <person name="Tajeshwar N."/>
            <person name="Catarino B."/>
            <person name="Hetherington A.J."/>
            <person name="Saltykova A."/>
            <person name="Bonnot C."/>
            <person name="Breuninger H."/>
            <person name="Symeonidi A."/>
            <person name="Radhakrishnan G.V."/>
            <person name="Van Nieuwerburgh F."/>
            <person name="Deforce D."/>
            <person name="Chang C."/>
            <person name="Karol K.G."/>
            <person name="Hedrich R."/>
            <person name="Ulvskov P."/>
            <person name="Glockner G."/>
            <person name="Delwiche C.F."/>
            <person name="Petrasek J."/>
            <person name="Van de Peer Y."/>
            <person name="Friml J."/>
            <person name="Beilby M."/>
            <person name="Dolan L."/>
            <person name="Kohara Y."/>
            <person name="Sugano S."/>
            <person name="Fujiyama A."/>
            <person name="Delaux P.-M."/>
            <person name="Quint M."/>
            <person name="TheiBen G."/>
            <person name="Hagemann M."/>
            <person name="Harholt J."/>
            <person name="Dunand C."/>
            <person name="Zachgo S."/>
            <person name="Langdale J."/>
            <person name="Maumus F."/>
            <person name="Straeten D.V.D."/>
            <person name="Gould S.B."/>
            <person name="Rensing S.A."/>
        </authorList>
    </citation>
    <scope>NUCLEOTIDE SEQUENCE [LARGE SCALE GENOMIC DNA]</scope>
    <source>
        <strain evidence="8 9">S276</strain>
    </source>
</reference>
<dbReference type="InterPro" id="IPR001293">
    <property type="entry name" value="Znf_TRAF"/>
</dbReference>
<dbReference type="PROSITE" id="PS50145">
    <property type="entry name" value="ZF_TRAF"/>
    <property type="match status" value="1"/>
</dbReference>
<evidence type="ECO:0000259" key="6">
    <source>
        <dbReference type="PROSITE" id="PS50089"/>
    </source>
</evidence>
<feature type="zinc finger region" description="TRAF-type" evidence="4">
    <location>
        <begin position="562"/>
        <end position="607"/>
    </location>
</feature>
<evidence type="ECO:0000256" key="4">
    <source>
        <dbReference type="PROSITE-ProRule" id="PRU00207"/>
    </source>
</evidence>
<name>A0A388L861_CHABU</name>
<feature type="region of interest" description="Disordered" evidence="5">
    <location>
        <begin position="1"/>
        <end position="92"/>
    </location>
</feature>
<feature type="compositionally biased region" description="Pro residues" evidence="5">
    <location>
        <begin position="321"/>
        <end position="338"/>
    </location>
</feature>
<dbReference type="SMART" id="SM00184">
    <property type="entry name" value="RING"/>
    <property type="match status" value="1"/>
</dbReference>
<evidence type="ECO:0000259" key="7">
    <source>
        <dbReference type="PROSITE" id="PS50145"/>
    </source>
</evidence>
<dbReference type="SUPFAM" id="SSF57850">
    <property type="entry name" value="RING/U-box"/>
    <property type="match status" value="1"/>
</dbReference>
<evidence type="ECO:0000313" key="8">
    <source>
        <dbReference type="EMBL" id="GBG78422.1"/>
    </source>
</evidence>
<dbReference type="InterPro" id="IPR001841">
    <property type="entry name" value="Znf_RING"/>
</dbReference>
<keyword evidence="1 4" id="KW-0479">Metal-binding</keyword>
<organism evidence="8 9">
    <name type="scientific">Chara braunii</name>
    <name type="common">Braun's stonewort</name>
    <dbReference type="NCBI Taxonomy" id="69332"/>
    <lineage>
        <taxon>Eukaryota</taxon>
        <taxon>Viridiplantae</taxon>
        <taxon>Streptophyta</taxon>
        <taxon>Charophyceae</taxon>
        <taxon>Charales</taxon>
        <taxon>Characeae</taxon>
        <taxon>Chara</taxon>
    </lineage>
</organism>
<feature type="domain" description="RING-type" evidence="6">
    <location>
        <begin position="422"/>
        <end position="460"/>
    </location>
</feature>
<dbReference type="GO" id="GO:0008270">
    <property type="term" value="F:zinc ion binding"/>
    <property type="evidence" value="ECO:0007669"/>
    <property type="project" value="UniProtKB-KW"/>
</dbReference>
<evidence type="ECO:0000256" key="5">
    <source>
        <dbReference type="SAM" id="MobiDB-lite"/>
    </source>
</evidence>
<comment type="caution">
    <text evidence="8">The sequence shown here is derived from an EMBL/GenBank/DDBJ whole genome shotgun (WGS) entry which is preliminary data.</text>
</comment>
<dbReference type="PANTHER" id="PTHR10131">
    <property type="entry name" value="TNF RECEPTOR ASSOCIATED FACTOR"/>
    <property type="match status" value="1"/>
</dbReference>
<proteinExistence type="predicted"/>
<dbReference type="PANTHER" id="PTHR10131:SF94">
    <property type="entry name" value="TNF RECEPTOR-ASSOCIATED FACTOR 4"/>
    <property type="match status" value="1"/>
</dbReference>
<dbReference type="OrthoDB" id="6475149at2759"/>
<dbReference type="InterPro" id="IPR013083">
    <property type="entry name" value="Znf_RING/FYVE/PHD"/>
</dbReference>
<feature type="compositionally biased region" description="Polar residues" evidence="5">
    <location>
        <begin position="273"/>
        <end position="282"/>
    </location>
</feature>
<feature type="domain" description="TRAF-type" evidence="7">
    <location>
        <begin position="562"/>
        <end position="607"/>
    </location>
</feature>
<dbReference type="Gene3D" id="3.30.40.10">
    <property type="entry name" value="Zinc/RING finger domain, C3HC4 (zinc finger)"/>
    <property type="match status" value="2"/>
</dbReference>
<accession>A0A388L861</accession>
<feature type="compositionally biased region" description="Low complexity" evidence="5">
    <location>
        <begin position="137"/>
        <end position="149"/>
    </location>
</feature>
<evidence type="ECO:0000256" key="3">
    <source>
        <dbReference type="ARBA" id="ARBA00022833"/>
    </source>
</evidence>
<evidence type="ECO:0000313" key="9">
    <source>
        <dbReference type="Proteomes" id="UP000265515"/>
    </source>
</evidence>
<dbReference type="EMBL" id="BFEA01000294">
    <property type="protein sequence ID" value="GBG78422.1"/>
    <property type="molecule type" value="Genomic_DNA"/>
</dbReference>
<feature type="region of interest" description="Disordered" evidence="5">
    <location>
        <begin position="177"/>
        <end position="375"/>
    </location>
</feature>
<feature type="compositionally biased region" description="Polar residues" evidence="5">
    <location>
        <begin position="47"/>
        <end position="56"/>
    </location>
</feature>
<evidence type="ECO:0000256" key="1">
    <source>
        <dbReference type="ARBA" id="ARBA00022723"/>
    </source>
</evidence>
<dbReference type="InterPro" id="IPR018957">
    <property type="entry name" value="Znf_C3HC4_RING-type"/>
</dbReference>
<keyword evidence="2 4" id="KW-0863">Zinc-finger</keyword>
<evidence type="ECO:0000256" key="2">
    <source>
        <dbReference type="ARBA" id="ARBA00022771"/>
    </source>
</evidence>
<dbReference type="Pfam" id="PF02176">
    <property type="entry name" value="zf-TRAF"/>
    <property type="match status" value="1"/>
</dbReference>
<dbReference type="STRING" id="69332.A0A388L861"/>
<dbReference type="SUPFAM" id="SSF49599">
    <property type="entry name" value="TRAF domain-like"/>
    <property type="match status" value="1"/>
</dbReference>
<protein>
    <recommendedName>
        <fullName evidence="10">RING-type domain-containing protein</fullName>
    </recommendedName>
</protein>
<keyword evidence="9" id="KW-1185">Reference proteome</keyword>
<evidence type="ECO:0008006" key="10">
    <source>
        <dbReference type="Google" id="ProtNLM"/>
    </source>
</evidence>
<sequence length="673" mass="70022">MMDGEDYDAGVEWNAPGEVGLSPGQQYYSNACGEEGQDPYEAPCSPSAGNSRQASSGFRFKLSFNRGSSRKHSQPKGQSSQQSGATAGAAAYSQGPLPSALSYYSGGGPSAYPQGSVSPAAAAPPPHSQRTRQGAVSYPSGSSPSPYSQGLGGSPPSYPVGACPCPSPYSQHPIIGPAPSYNAGADPRLSTYSQGSGPAPMSAPAGAGPGPSPHPHGSSATPSSYSQAAGAGPGPSSYTHGSGAAPSSYPAGLGPGSSSYTHDSGTAPGVGPGQQTCTQGSVSSPGSQSYAAGSGSGPSLYTSGGSGPLTSSAAPGLPGVCLPPSPYSPSTAPLPGPPGMGEASDCLASGLSSTPSSGMGSPSGLPGANPPQHPAPSFVRYHNSYSEPWVGIAALDARGSIVPRHPFRGELSMVQIPMQYFCMVCLDVVKNPVTLTCGHEMCNDCFAKRVPRGSPTVCPVVDCGRPSNDAPVPNVSNQATVGSIRIRCTNGISYDVQSMRYKRLKQNIEGVHPPPADNYCREQLTFDTLESHLQKCPYSLKLCRYQPQGCDEVCLARELAQHEGMCTFRMAACPECNQEVPHTRLQDHMVKECRMATVHCTYEDFGCSFTGLRSTLEAHVDKCPFGEPSVRASFEALTAQLSRMRIQVQEECNLVKDLQRQLQFFRHQQGSYQ</sequence>
<feature type="compositionally biased region" description="Low complexity" evidence="5">
    <location>
        <begin position="347"/>
        <end position="367"/>
    </location>
</feature>
<keyword evidence="3 4" id="KW-0862">Zinc</keyword>
<feature type="compositionally biased region" description="Low complexity" evidence="5">
    <location>
        <begin position="283"/>
        <end position="299"/>
    </location>
</feature>
<dbReference type="AlphaFoldDB" id="A0A388L861"/>
<dbReference type="Gramene" id="GBG78422">
    <property type="protein sequence ID" value="GBG78422"/>
    <property type="gene ID" value="CBR_g26451"/>
</dbReference>
<feature type="compositionally biased region" description="Low complexity" evidence="5">
    <location>
        <begin position="193"/>
        <end position="206"/>
    </location>
</feature>
<feature type="compositionally biased region" description="Polar residues" evidence="5">
    <location>
        <begin position="300"/>
        <end position="313"/>
    </location>
</feature>
<dbReference type="Pfam" id="PF00097">
    <property type="entry name" value="zf-C3HC4"/>
    <property type="match status" value="1"/>
</dbReference>
<dbReference type="Proteomes" id="UP000265515">
    <property type="component" value="Unassembled WGS sequence"/>
</dbReference>
<gene>
    <name evidence="8" type="ORF">CBR_g26451</name>
</gene>